<comment type="caution">
    <text evidence="1">The sequence shown here is derived from an EMBL/GenBank/DDBJ whole genome shotgun (WGS) entry which is preliminary data.</text>
</comment>
<proteinExistence type="predicted"/>
<organism evidence="1 2">
    <name type="scientific">Caerostris darwini</name>
    <dbReference type="NCBI Taxonomy" id="1538125"/>
    <lineage>
        <taxon>Eukaryota</taxon>
        <taxon>Metazoa</taxon>
        <taxon>Ecdysozoa</taxon>
        <taxon>Arthropoda</taxon>
        <taxon>Chelicerata</taxon>
        <taxon>Arachnida</taxon>
        <taxon>Araneae</taxon>
        <taxon>Araneomorphae</taxon>
        <taxon>Entelegynae</taxon>
        <taxon>Araneoidea</taxon>
        <taxon>Araneidae</taxon>
        <taxon>Caerostris</taxon>
    </lineage>
</organism>
<reference evidence="1 2" key="1">
    <citation type="submission" date="2021-06" db="EMBL/GenBank/DDBJ databases">
        <title>Caerostris darwini draft genome.</title>
        <authorList>
            <person name="Kono N."/>
            <person name="Arakawa K."/>
        </authorList>
    </citation>
    <scope>NUCLEOTIDE SEQUENCE [LARGE SCALE GENOMIC DNA]</scope>
</reference>
<sequence length="100" mass="11248">MLKSEIFRESVYLEGGAPEWELATNSAPNGRQGTLASHGHLFQETDINRISNFDITCKTQKRSSTLSDLQEIPFFAAERPPDFLFPTDTESINLLMESPN</sequence>
<keyword evidence="2" id="KW-1185">Reference proteome</keyword>
<dbReference type="Proteomes" id="UP001054837">
    <property type="component" value="Unassembled WGS sequence"/>
</dbReference>
<dbReference type="EMBL" id="BPLQ01003610">
    <property type="protein sequence ID" value="GIY01829.1"/>
    <property type="molecule type" value="Genomic_DNA"/>
</dbReference>
<evidence type="ECO:0000313" key="2">
    <source>
        <dbReference type="Proteomes" id="UP001054837"/>
    </source>
</evidence>
<name>A0AAV4Q047_9ARAC</name>
<dbReference type="AlphaFoldDB" id="A0AAV4Q047"/>
<accession>A0AAV4Q047</accession>
<gene>
    <name evidence="1" type="ORF">CDAR_511421</name>
</gene>
<protein>
    <submittedName>
        <fullName evidence="1">Uncharacterized protein</fullName>
    </submittedName>
</protein>
<evidence type="ECO:0000313" key="1">
    <source>
        <dbReference type="EMBL" id="GIY01829.1"/>
    </source>
</evidence>